<dbReference type="PANTHER" id="PTHR43048:SF3">
    <property type="entry name" value="METHYLMALONYL-COA EPIMERASE, MITOCHONDRIAL"/>
    <property type="match status" value="1"/>
</dbReference>
<dbReference type="AlphaFoldDB" id="A0A917AVH6"/>
<dbReference type="SUPFAM" id="SSF54593">
    <property type="entry name" value="Glyoxalase/Bleomycin resistance protein/Dihydroxybiphenyl dioxygenase"/>
    <property type="match status" value="1"/>
</dbReference>
<dbReference type="PANTHER" id="PTHR43048">
    <property type="entry name" value="METHYLMALONYL-COA EPIMERASE"/>
    <property type="match status" value="1"/>
</dbReference>
<accession>A0A917AVH6</accession>
<reference evidence="3" key="1">
    <citation type="journal article" date="2014" name="Int. J. Syst. Evol. Microbiol.">
        <title>Complete genome sequence of Corynebacterium casei LMG S-19264T (=DSM 44701T), isolated from a smear-ripened cheese.</title>
        <authorList>
            <consortium name="US DOE Joint Genome Institute (JGI-PGF)"/>
            <person name="Walter F."/>
            <person name="Albersmeier A."/>
            <person name="Kalinowski J."/>
            <person name="Ruckert C."/>
        </authorList>
    </citation>
    <scope>NUCLEOTIDE SEQUENCE</scope>
    <source>
        <strain evidence="3">CGMCC 1.12698</strain>
    </source>
</reference>
<dbReference type="PROSITE" id="PS51819">
    <property type="entry name" value="VOC"/>
    <property type="match status" value="1"/>
</dbReference>
<dbReference type="GO" id="GO:0004462">
    <property type="term" value="F:lactoylglutathione lyase activity"/>
    <property type="evidence" value="ECO:0007669"/>
    <property type="project" value="InterPro"/>
</dbReference>
<dbReference type="Gene3D" id="3.10.180.10">
    <property type="entry name" value="2,3-Dihydroxybiphenyl 1,2-Dioxygenase, domain 1"/>
    <property type="match status" value="1"/>
</dbReference>
<dbReference type="InterPro" id="IPR029068">
    <property type="entry name" value="Glyas_Bleomycin-R_OHBP_Dase"/>
</dbReference>
<dbReference type="GO" id="GO:0004493">
    <property type="term" value="F:methylmalonyl-CoA epimerase activity"/>
    <property type="evidence" value="ECO:0007669"/>
    <property type="project" value="TreeGrafter"/>
</dbReference>
<dbReference type="InterPro" id="IPR051785">
    <property type="entry name" value="MMCE/EMCE_epimerase"/>
</dbReference>
<sequence length="130" mass="15006">MAIRRLEHTGIMVKDIEASIHFYTNVLGLELQKTFIHTNEVIKLAFLKFKDSAHTDIELIEGYNDSLPKEGVVHHLAFTVDQLEEEIERFKRLNVEFIDEAPTTLPNGSKYIFFKGPDGEWLELFEPASE</sequence>
<proteinExistence type="predicted"/>
<dbReference type="Pfam" id="PF00903">
    <property type="entry name" value="Glyoxalase"/>
    <property type="match status" value="1"/>
</dbReference>
<evidence type="ECO:0000313" key="4">
    <source>
        <dbReference type="Proteomes" id="UP000605259"/>
    </source>
</evidence>
<dbReference type="InterPro" id="IPR004360">
    <property type="entry name" value="Glyas_Fos-R_dOase_dom"/>
</dbReference>
<evidence type="ECO:0000256" key="1">
    <source>
        <dbReference type="ARBA" id="ARBA00022723"/>
    </source>
</evidence>
<feature type="domain" description="VOC" evidence="2">
    <location>
        <begin position="5"/>
        <end position="127"/>
    </location>
</feature>
<name>A0A917AVH6_9BACI</name>
<evidence type="ECO:0000313" key="3">
    <source>
        <dbReference type="EMBL" id="GGE76414.1"/>
    </source>
</evidence>
<protein>
    <recommendedName>
        <fullName evidence="2">VOC domain-containing protein</fullName>
    </recommendedName>
</protein>
<dbReference type="InterPro" id="IPR037523">
    <property type="entry name" value="VOC_core"/>
</dbReference>
<dbReference type="GO" id="GO:0046491">
    <property type="term" value="P:L-methylmalonyl-CoA metabolic process"/>
    <property type="evidence" value="ECO:0007669"/>
    <property type="project" value="TreeGrafter"/>
</dbReference>
<keyword evidence="1" id="KW-0479">Metal-binding</keyword>
<organism evidence="3 4">
    <name type="scientific">Priestia taiwanensis</name>
    <dbReference type="NCBI Taxonomy" id="1347902"/>
    <lineage>
        <taxon>Bacteria</taxon>
        <taxon>Bacillati</taxon>
        <taxon>Bacillota</taxon>
        <taxon>Bacilli</taxon>
        <taxon>Bacillales</taxon>
        <taxon>Bacillaceae</taxon>
        <taxon>Priestia</taxon>
    </lineage>
</organism>
<dbReference type="CDD" id="cd06587">
    <property type="entry name" value="VOC"/>
    <property type="match status" value="1"/>
</dbReference>
<evidence type="ECO:0000259" key="2">
    <source>
        <dbReference type="PROSITE" id="PS51819"/>
    </source>
</evidence>
<comment type="caution">
    <text evidence="3">The sequence shown here is derived from an EMBL/GenBank/DDBJ whole genome shotgun (WGS) entry which is preliminary data.</text>
</comment>
<reference evidence="3" key="2">
    <citation type="submission" date="2020-09" db="EMBL/GenBank/DDBJ databases">
        <authorList>
            <person name="Sun Q."/>
            <person name="Zhou Y."/>
        </authorList>
    </citation>
    <scope>NUCLEOTIDE SEQUENCE</scope>
    <source>
        <strain evidence="3">CGMCC 1.12698</strain>
    </source>
</reference>
<dbReference type="GO" id="GO:0046872">
    <property type="term" value="F:metal ion binding"/>
    <property type="evidence" value="ECO:0007669"/>
    <property type="project" value="UniProtKB-KW"/>
</dbReference>
<dbReference type="InterPro" id="IPR018146">
    <property type="entry name" value="Glyoxalase_1_CS"/>
</dbReference>
<dbReference type="EMBL" id="BMFK01000002">
    <property type="protein sequence ID" value="GGE76414.1"/>
    <property type="molecule type" value="Genomic_DNA"/>
</dbReference>
<gene>
    <name evidence="3" type="primary">ywbC</name>
    <name evidence="3" type="ORF">GCM10007140_27680</name>
</gene>
<dbReference type="Proteomes" id="UP000605259">
    <property type="component" value="Unassembled WGS sequence"/>
</dbReference>
<dbReference type="RefSeq" id="WP_188389071.1">
    <property type="nucleotide sequence ID" value="NZ_BMFK01000002.1"/>
</dbReference>
<keyword evidence="4" id="KW-1185">Reference proteome</keyword>
<dbReference type="PROSITE" id="PS00934">
    <property type="entry name" value="GLYOXALASE_I_1"/>
    <property type="match status" value="1"/>
</dbReference>